<dbReference type="EMBL" id="DAKRPA010000337">
    <property type="protein sequence ID" value="DAZ93193.1"/>
    <property type="molecule type" value="Genomic_DNA"/>
</dbReference>
<evidence type="ECO:0000313" key="2">
    <source>
        <dbReference type="Proteomes" id="UP001146120"/>
    </source>
</evidence>
<reference evidence="1" key="2">
    <citation type="journal article" date="2023" name="Microbiol Resour">
        <title>Decontamination and Annotation of the Draft Genome Sequence of the Oomycete Lagenidium giganteum ARSEF 373.</title>
        <authorList>
            <person name="Morgan W.R."/>
            <person name="Tartar A."/>
        </authorList>
    </citation>
    <scope>NUCLEOTIDE SEQUENCE</scope>
    <source>
        <strain evidence="1">ARSEF 373</strain>
    </source>
</reference>
<proteinExistence type="predicted"/>
<dbReference type="AlphaFoldDB" id="A0AAV2YIV3"/>
<reference evidence="1" key="1">
    <citation type="submission" date="2022-11" db="EMBL/GenBank/DDBJ databases">
        <authorList>
            <person name="Morgan W.R."/>
            <person name="Tartar A."/>
        </authorList>
    </citation>
    <scope>NUCLEOTIDE SEQUENCE</scope>
    <source>
        <strain evidence="1">ARSEF 373</strain>
    </source>
</reference>
<evidence type="ECO:0000313" key="1">
    <source>
        <dbReference type="EMBL" id="DAZ93193.1"/>
    </source>
</evidence>
<gene>
    <name evidence="1" type="ORF">N0F65_010769</name>
</gene>
<keyword evidence="2" id="KW-1185">Reference proteome</keyword>
<dbReference type="Proteomes" id="UP001146120">
    <property type="component" value="Unassembled WGS sequence"/>
</dbReference>
<accession>A0AAV2YIV3</accession>
<organism evidence="1 2">
    <name type="scientific">Lagenidium giganteum</name>
    <dbReference type="NCBI Taxonomy" id="4803"/>
    <lineage>
        <taxon>Eukaryota</taxon>
        <taxon>Sar</taxon>
        <taxon>Stramenopiles</taxon>
        <taxon>Oomycota</taxon>
        <taxon>Peronosporomycetes</taxon>
        <taxon>Pythiales</taxon>
        <taxon>Pythiaceae</taxon>
    </lineage>
</organism>
<protein>
    <submittedName>
        <fullName evidence="1">Uncharacterized protein</fullName>
    </submittedName>
</protein>
<comment type="caution">
    <text evidence="1">The sequence shown here is derived from an EMBL/GenBank/DDBJ whole genome shotgun (WGS) entry which is preliminary data.</text>
</comment>
<sequence length="188" mass="20735">MSVHEVDLGGRDSTRCCSYGQCKKVVKDSSEAWTLHQCENSGCERVLHSAYKTALLRVVGVGDEEQGHVVCGKRCLNAVKKRKIVATSKPVRRRVAWHDDGPDPSISSLTTKMATAHKIARFIEDRGITTVRTPKDIVNKISTLEQSFRDAVDWLNGTGSGVTDEASLKQGILSPLSWRSAHLFAHCF</sequence>
<name>A0AAV2YIV3_9STRA</name>